<evidence type="ECO:0000256" key="4">
    <source>
        <dbReference type="ARBA" id="ARBA00022679"/>
    </source>
</evidence>
<keyword evidence="6" id="KW-0934">Plastid</keyword>
<proteinExistence type="predicted"/>
<evidence type="ECO:0000313" key="8">
    <source>
        <dbReference type="EMBL" id="GAA0173001.1"/>
    </source>
</evidence>
<dbReference type="Gene3D" id="3.40.50.2000">
    <property type="entry name" value="Glycogen Phosphorylase B"/>
    <property type="match status" value="1"/>
</dbReference>
<accession>A0AAV3RCR5</accession>
<comment type="subcellular location">
    <subcellularLocation>
        <location evidence="1">Plastid</location>
        <location evidence="1">Amyloplast</location>
    </subcellularLocation>
</comment>
<keyword evidence="9" id="KW-1185">Reference proteome</keyword>
<dbReference type="InterPro" id="IPR013534">
    <property type="entry name" value="Starch_synth_cat_dom"/>
</dbReference>
<dbReference type="GO" id="GO:0019252">
    <property type="term" value="P:starch biosynthetic process"/>
    <property type="evidence" value="ECO:0007669"/>
    <property type="project" value="UniProtKB-KW"/>
</dbReference>
<feature type="domain" description="Starch synthase catalytic" evidence="7">
    <location>
        <begin position="124"/>
        <end position="217"/>
    </location>
</feature>
<dbReference type="AlphaFoldDB" id="A0AAV3RCR5"/>
<dbReference type="GO" id="GO:0016757">
    <property type="term" value="F:glycosyltransferase activity"/>
    <property type="evidence" value="ECO:0007669"/>
    <property type="project" value="UniProtKB-KW"/>
</dbReference>
<keyword evidence="6" id="KW-0035">Amyloplast</keyword>
<organism evidence="8 9">
    <name type="scientific">Lithospermum erythrorhizon</name>
    <name type="common">Purple gromwell</name>
    <name type="synonym">Lithospermum officinale var. erythrorhizon</name>
    <dbReference type="NCBI Taxonomy" id="34254"/>
    <lineage>
        <taxon>Eukaryota</taxon>
        <taxon>Viridiplantae</taxon>
        <taxon>Streptophyta</taxon>
        <taxon>Embryophyta</taxon>
        <taxon>Tracheophyta</taxon>
        <taxon>Spermatophyta</taxon>
        <taxon>Magnoliopsida</taxon>
        <taxon>eudicotyledons</taxon>
        <taxon>Gunneridae</taxon>
        <taxon>Pentapetalae</taxon>
        <taxon>asterids</taxon>
        <taxon>lamiids</taxon>
        <taxon>Boraginales</taxon>
        <taxon>Boraginaceae</taxon>
        <taxon>Boraginoideae</taxon>
        <taxon>Lithospermeae</taxon>
        <taxon>Lithospermum</taxon>
    </lineage>
</organism>
<dbReference type="GO" id="GO:0009507">
    <property type="term" value="C:chloroplast"/>
    <property type="evidence" value="ECO:0007669"/>
    <property type="project" value="TreeGrafter"/>
</dbReference>
<keyword evidence="3" id="KW-0328">Glycosyltransferase</keyword>
<evidence type="ECO:0000256" key="6">
    <source>
        <dbReference type="ARBA" id="ARBA00023234"/>
    </source>
</evidence>
<dbReference type="SUPFAM" id="SSF53756">
    <property type="entry name" value="UDP-Glycosyltransferase/glycogen phosphorylase"/>
    <property type="match status" value="1"/>
</dbReference>
<evidence type="ECO:0000256" key="5">
    <source>
        <dbReference type="ARBA" id="ARBA00022922"/>
    </source>
</evidence>
<keyword evidence="5" id="KW-0750">Starch biosynthesis</keyword>
<comment type="pathway">
    <text evidence="2">Glycan biosynthesis; starch biosynthesis.</text>
</comment>
<dbReference type="EMBL" id="BAABME010041787">
    <property type="protein sequence ID" value="GAA0173001.1"/>
    <property type="molecule type" value="Genomic_DNA"/>
</dbReference>
<name>A0AAV3RCR5_LITER</name>
<dbReference type="PANTHER" id="PTHR45825">
    <property type="entry name" value="GRANULE-BOUND STARCH SYNTHASE 1, CHLOROPLASTIC/AMYLOPLASTIC"/>
    <property type="match status" value="1"/>
</dbReference>
<reference evidence="8 9" key="1">
    <citation type="submission" date="2024-01" db="EMBL/GenBank/DDBJ databases">
        <title>The complete chloroplast genome sequence of Lithospermum erythrorhizon: insights into the phylogenetic relationship among Boraginaceae species and the maternal lineages of purple gromwells.</title>
        <authorList>
            <person name="Okada T."/>
            <person name="Watanabe K."/>
        </authorList>
    </citation>
    <scope>NUCLEOTIDE SEQUENCE [LARGE SCALE GENOMIC DNA]</scope>
</reference>
<evidence type="ECO:0000259" key="7">
    <source>
        <dbReference type="Pfam" id="PF08323"/>
    </source>
</evidence>
<keyword evidence="4" id="KW-0808">Transferase</keyword>
<dbReference type="Proteomes" id="UP001454036">
    <property type="component" value="Unassembled WGS sequence"/>
</dbReference>
<dbReference type="GO" id="GO:0009501">
    <property type="term" value="C:amyloplast"/>
    <property type="evidence" value="ECO:0007669"/>
    <property type="project" value="UniProtKB-SubCell"/>
</dbReference>
<dbReference type="Pfam" id="PF08323">
    <property type="entry name" value="Glyco_transf_5"/>
    <property type="match status" value="1"/>
</dbReference>
<evidence type="ECO:0000256" key="2">
    <source>
        <dbReference type="ARBA" id="ARBA00004727"/>
    </source>
</evidence>
<protein>
    <recommendedName>
        <fullName evidence="7">Starch synthase catalytic domain-containing protein</fullName>
    </recommendedName>
</protein>
<evidence type="ECO:0000313" key="9">
    <source>
        <dbReference type="Proteomes" id="UP001454036"/>
    </source>
</evidence>
<sequence>MATLQTCATFANHHESKFKDYYVQSRNFRQMGMWRQRRRTTNKSLCMKRLCAKQNLGGDSENYDKGLVLGTEIDDSGSVVGFHLIPPSGLDKLLTTDSNGANIQDHIAEDTEGGGEIVTKVTYNIVFVTSEAAPYCKTGGLGDVCGSLPIALAQRGHRVMVVCPRYQNGSPSDKKFANAVDLKTKIKIYCFGDVQEVSYFHEYRLGVDWFTVGHNDLIY</sequence>
<evidence type="ECO:0000256" key="1">
    <source>
        <dbReference type="ARBA" id="ARBA00004602"/>
    </source>
</evidence>
<gene>
    <name evidence="8" type="ORF">LIER_43939</name>
</gene>
<comment type="caution">
    <text evidence="8">The sequence shown here is derived from an EMBL/GenBank/DDBJ whole genome shotgun (WGS) entry which is preliminary data.</text>
</comment>
<evidence type="ECO:0000256" key="3">
    <source>
        <dbReference type="ARBA" id="ARBA00022676"/>
    </source>
</evidence>
<dbReference type="PANTHER" id="PTHR45825:SF11">
    <property type="entry name" value="ALPHA AMYLASE DOMAIN-CONTAINING PROTEIN"/>
    <property type="match status" value="1"/>
</dbReference>